<name>A0A1E3QKZ3_9ASCO</name>
<dbReference type="InterPro" id="IPR052741">
    <property type="entry name" value="Mitochondrial_HTD2"/>
</dbReference>
<dbReference type="Pfam" id="PF01575">
    <property type="entry name" value="MaoC_dehydratas"/>
    <property type="match status" value="1"/>
</dbReference>
<evidence type="ECO:0000259" key="1">
    <source>
        <dbReference type="Pfam" id="PF01575"/>
    </source>
</evidence>
<dbReference type="Proteomes" id="UP000094336">
    <property type="component" value="Unassembled WGS sequence"/>
</dbReference>
<organism evidence="2 3">
    <name type="scientific">Babjeviella inositovora NRRL Y-12698</name>
    <dbReference type="NCBI Taxonomy" id="984486"/>
    <lineage>
        <taxon>Eukaryota</taxon>
        <taxon>Fungi</taxon>
        <taxon>Dikarya</taxon>
        <taxon>Ascomycota</taxon>
        <taxon>Saccharomycotina</taxon>
        <taxon>Pichiomycetes</taxon>
        <taxon>Serinales incertae sedis</taxon>
        <taxon>Babjeviella</taxon>
    </lineage>
</organism>
<dbReference type="PANTHER" id="PTHR28152:SF1">
    <property type="entry name" value="HYDROXYACYL-THIOESTER DEHYDRATASE TYPE 2, MITOCHONDRIAL"/>
    <property type="match status" value="1"/>
</dbReference>
<reference evidence="3" key="1">
    <citation type="submission" date="2016-05" db="EMBL/GenBank/DDBJ databases">
        <title>Comparative genomics of biotechnologically important yeasts.</title>
        <authorList>
            <consortium name="DOE Joint Genome Institute"/>
            <person name="Riley R."/>
            <person name="Haridas S."/>
            <person name="Wolfe K.H."/>
            <person name="Lopes M.R."/>
            <person name="Hittinger C.T."/>
            <person name="Goker M."/>
            <person name="Salamov A."/>
            <person name="Wisecaver J."/>
            <person name="Long T.M."/>
            <person name="Aerts A.L."/>
            <person name="Barry K."/>
            <person name="Choi C."/>
            <person name="Clum A."/>
            <person name="Coughlan A.Y."/>
            <person name="Deshpande S."/>
            <person name="Douglass A.P."/>
            <person name="Hanson S.J."/>
            <person name="Klenk H.-P."/>
            <person name="Labutti K."/>
            <person name="Lapidus A."/>
            <person name="Lindquist E."/>
            <person name="Lipzen A."/>
            <person name="Meier-Kolthoff J.P."/>
            <person name="Ohm R.A."/>
            <person name="Otillar R.P."/>
            <person name="Pangilinan J."/>
            <person name="Peng Y."/>
            <person name="Rokas A."/>
            <person name="Rosa C.A."/>
            <person name="Scheuner C."/>
            <person name="Sibirny A.A."/>
            <person name="Slot J.C."/>
            <person name="Stielow J.B."/>
            <person name="Sun H."/>
            <person name="Kurtzman C.P."/>
            <person name="Blackwell M."/>
            <person name="Grigoriev I.V."/>
            <person name="Jeffries T.W."/>
        </authorList>
    </citation>
    <scope>NUCLEOTIDE SEQUENCE [LARGE SCALE GENOMIC DNA]</scope>
    <source>
        <strain evidence="3">NRRL Y-12698</strain>
    </source>
</reference>
<dbReference type="InterPro" id="IPR029069">
    <property type="entry name" value="HotDog_dom_sf"/>
</dbReference>
<sequence>MLQVLRGWRNFHCSTSHFEAVTINDWYRDVKPKRWVTKSDISRDQADLLTTTISHLLPLTASTDCLPYGYHFIYANSHSLEPELNVDGYDSYQAPLITGKQPPFFRRRMWVQGDIQFKKPIRYNIPLVCEESITRVFQLNDSVFVNIKRDFIDPTAESEDRLRLTEARTLWYTDKLYMDAQRHSLISLPTGLPVKTHELQISPSTLLRYSGLTFNSHKIHYDKDYAKGEGFPNVLVHGPLTITLLLSWLQSSVVGPVGIHSIKYKNVKPLFAGEKCKLVCYNESDSREGYRVFLLNGEGDICVEGLVVLEMAQAGEV</sequence>
<dbReference type="AlphaFoldDB" id="A0A1E3QKZ3"/>
<feature type="domain" description="MaoC-like" evidence="1">
    <location>
        <begin position="192"/>
        <end position="278"/>
    </location>
</feature>
<dbReference type="PANTHER" id="PTHR28152">
    <property type="entry name" value="HYDROXYACYL-THIOESTER DEHYDRATASE TYPE 2, MITOCHONDRIAL"/>
    <property type="match status" value="1"/>
</dbReference>
<dbReference type="OrthoDB" id="3257538at2759"/>
<dbReference type="InterPro" id="IPR002539">
    <property type="entry name" value="MaoC-like_dom"/>
</dbReference>
<dbReference type="GO" id="GO:0005739">
    <property type="term" value="C:mitochondrion"/>
    <property type="evidence" value="ECO:0007669"/>
    <property type="project" value="TreeGrafter"/>
</dbReference>
<evidence type="ECO:0000313" key="2">
    <source>
        <dbReference type="EMBL" id="ODQ78288.1"/>
    </source>
</evidence>
<dbReference type="GeneID" id="30147481"/>
<protein>
    <recommendedName>
        <fullName evidence="1">MaoC-like domain-containing protein</fullName>
    </recommendedName>
</protein>
<dbReference type="GO" id="GO:0019171">
    <property type="term" value="F:(3R)-hydroxyacyl-[acyl-carrier-protein] dehydratase activity"/>
    <property type="evidence" value="ECO:0007669"/>
    <property type="project" value="TreeGrafter"/>
</dbReference>
<keyword evidence="3" id="KW-1185">Reference proteome</keyword>
<evidence type="ECO:0000313" key="3">
    <source>
        <dbReference type="Proteomes" id="UP000094336"/>
    </source>
</evidence>
<dbReference type="STRING" id="984486.A0A1E3QKZ3"/>
<dbReference type="SUPFAM" id="SSF54637">
    <property type="entry name" value="Thioesterase/thiol ester dehydrase-isomerase"/>
    <property type="match status" value="1"/>
</dbReference>
<dbReference type="Gene3D" id="3.10.129.10">
    <property type="entry name" value="Hotdog Thioesterase"/>
    <property type="match status" value="1"/>
</dbReference>
<gene>
    <name evidence="2" type="ORF">BABINDRAFT_162939</name>
</gene>
<dbReference type="EMBL" id="KV454436">
    <property type="protein sequence ID" value="ODQ78288.1"/>
    <property type="molecule type" value="Genomic_DNA"/>
</dbReference>
<dbReference type="RefSeq" id="XP_018983616.1">
    <property type="nucleotide sequence ID" value="XM_019129628.1"/>
</dbReference>
<accession>A0A1E3QKZ3</accession>
<proteinExistence type="predicted"/>